<proteinExistence type="predicted"/>
<dbReference type="Proteomes" id="UP000499080">
    <property type="component" value="Unassembled WGS sequence"/>
</dbReference>
<name>A0A4Y2MVH4_ARAVE</name>
<dbReference type="AlphaFoldDB" id="A0A4Y2MVH4"/>
<comment type="caution">
    <text evidence="1">The sequence shown here is derived from an EMBL/GenBank/DDBJ whole genome shotgun (WGS) entry which is preliminary data.</text>
</comment>
<feature type="non-terminal residue" evidence="1">
    <location>
        <position position="1"/>
    </location>
</feature>
<organism evidence="1 2">
    <name type="scientific">Araneus ventricosus</name>
    <name type="common">Orbweaver spider</name>
    <name type="synonym">Epeira ventricosa</name>
    <dbReference type="NCBI Taxonomy" id="182803"/>
    <lineage>
        <taxon>Eukaryota</taxon>
        <taxon>Metazoa</taxon>
        <taxon>Ecdysozoa</taxon>
        <taxon>Arthropoda</taxon>
        <taxon>Chelicerata</taxon>
        <taxon>Arachnida</taxon>
        <taxon>Araneae</taxon>
        <taxon>Araneomorphae</taxon>
        <taxon>Entelegynae</taxon>
        <taxon>Araneoidea</taxon>
        <taxon>Araneidae</taxon>
        <taxon>Araneus</taxon>
    </lineage>
</organism>
<dbReference type="EMBL" id="BGPR01284185">
    <property type="protein sequence ID" value="GBN31065.1"/>
    <property type="molecule type" value="Genomic_DNA"/>
</dbReference>
<accession>A0A4Y2MVH4</accession>
<evidence type="ECO:0000313" key="1">
    <source>
        <dbReference type="EMBL" id="GBN31065.1"/>
    </source>
</evidence>
<evidence type="ECO:0000313" key="2">
    <source>
        <dbReference type="Proteomes" id="UP000499080"/>
    </source>
</evidence>
<sequence length="121" mass="13530">RYGHSQKSCRDTDPVCEKCTESGHEINVCTSDIFKCINCSGSHAASSKSLRYQIHVDTDTRLYPIHLLDTFVSDTAGNRSIPLETELGRRQSGTDTSLFSSCNGFTSSEEVLLMMSRWLLF</sequence>
<reference evidence="1 2" key="1">
    <citation type="journal article" date="2019" name="Sci. Rep.">
        <title>Orb-weaving spider Araneus ventricosus genome elucidates the spidroin gene catalogue.</title>
        <authorList>
            <person name="Kono N."/>
            <person name="Nakamura H."/>
            <person name="Ohtoshi R."/>
            <person name="Moran D.A.P."/>
            <person name="Shinohara A."/>
            <person name="Yoshida Y."/>
            <person name="Fujiwara M."/>
            <person name="Mori M."/>
            <person name="Tomita M."/>
            <person name="Arakawa K."/>
        </authorList>
    </citation>
    <scope>NUCLEOTIDE SEQUENCE [LARGE SCALE GENOMIC DNA]</scope>
</reference>
<dbReference type="OrthoDB" id="3261222at2759"/>
<protein>
    <submittedName>
        <fullName evidence="1">Uncharacterized protein</fullName>
    </submittedName>
</protein>
<keyword evidence="2" id="KW-1185">Reference proteome</keyword>
<gene>
    <name evidence="1" type="ORF">AVEN_199187_1</name>
</gene>